<dbReference type="Pfam" id="PF05065">
    <property type="entry name" value="Phage_capsid"/>
    <property type="match status" value="1"/>
</dbReference>
<dbReference type="RefSeq" id="WP_380619673.1">
    <property type="nucleotide sequence ID" value="NZ_JBHSDK010000012.1"/>
</dbReference>
<evidence type="ECO:0000313" key="4">
    <source>
        <dbReference type="EMBL" id="MFC4335207.1"/>
    </source>
</evidence>
<keyword evidence="5" id="KW-1185">Reference proteome</keyword>
<accession>A0ABV8TXL4</accession>
<protein>
    <submittedName>
        <fullName evidence="4">Phage major capsid protein</fullName>
    </submittedName>
</protein>
<sequence>MTLNSNPSLLPVDFARDVIKQAESSSAVLALSNTRRISTRVQRIPATAALASAYWVGTSANDFTDLKQQTDAQWKGIDLVVEELAALVPIPHAYLKDNSFPIWDEVRPQLVSAMGRAIDSAVLFGVDKPTTWPAHLLADITAAGQTVEAADGADKALLLAESAKTLKQRGFGTNGWACEPGAQWDLTTLRSADGVPIYQTDLAGPLQTGLYGRPLKEVDNGAWDSTAAYYIHGDWSKSIVGIREDIAFTRHDDAIISDSAGNVVFNAMQQDSSIWRAVFRVAWTRANPATRLAPDADKSGDQATTTKFPFAALVPPPPAPLTAMDEAKPASTDPSTAAVEGLAAPPSPRAKRPEWVAFAIASGTSPETAEAMTKAELIAAYT</sequence>
<dbReference type="Gene3D" id="3.30.2400.10">
    <property type="entry name" value="Major capsid protein gp5"/>
    <property type="match status" value="1"/>
</dbReference>
<dbReference type="Proteomes" id="UP001595823">
    <property type="component" value="Unassembled WGS sequence"/>
</dbReference>
<feature type="region of interest" description="Disordered" evidence="2">
    <location>
        <begin position="319"/>
        <end position="350"/>
    </location>
</feature>
<comment type="subcellular location">
    <subcellularLocation>
        <location evidence="1">Virion</location>
    </subcellularLocation>
</comment>
<dbReference type="EMBL" id="JBHSDK010000012">
    <property type="protein sequence ID" value="MFC4335207.1"/>
    <property type="molecule type" value="Genomic_DNA"/>
</dbReference>
<name>A0ABV8TXL4_9ACTN</name>
<dbReference type="SUPFAM" id="SSF56563">
    <property type="entry name" value="Major capsid protein gp5"/>
    <property type="match status" value="1"/>
</dbReference>
<dbReference type="InterPro" id="IPR054612">
    <property type="entry name" value="Phage_capsid-like_C"/>
</dbReference>
<organism evidence="4 5">
    <name type="scientific">Salininema proteolyticum</name>
    <dbReference type="NCBI Taxonomy" id="1607685"/>
    <lineage>
        <taxon>Bacteria</taxon>
        <taxon>Bacillati</taxon>
        <taxon>Actinomycetota</taxon>
        <taxon>Actinomycetes</taxon>
        <taxon>Glycomycetales</taxon>
        <taxon>Glycomycetaceae</taxon>
        <taxon>Salininema</taxon>
    </lineage>
</organism>
<evidence type="ECO:0000259" key="3">
    <source>
        <dbReference type="Pfam" id="PF05065"/>
    </source>
</evidence>
<gene>
    <name evidence="4" type="ORF">ACFPET_08355</name>
</gene>
<dbReference type="NCBIfam" id="TIGR01554">
    <property type="entry name" value="major_cap_HK97"/>
    <property type="match status" value="1"/>
</dbReference>
<feature type="domain" description="Phage capsid-like C-terminal" evidence="3">
    <location>
        <begin position="9"/>
        <end position="270"/>
    </location>
</feature>
<evidence type="ECO:0000256" key="2">
    <source>
        <dbReference type="SAM" id="MobiDB-lite"/>
    </source>
</evidence>
<comment type="caution">
    <text evidence="4">The sequence shown here is derived from an EMBL/GenBank/DDBJ whole genome shotgun (WGS) entry which is preliminary data.</text>
</comment>
<dbReference type="InterPro" id="IPR024455">
    <property type="entry name" value="Phage_capsid"/>
</dbReference>
<dbReference type="Gene3D" id="3.30.2320.10">
    <property type="entry name" value="hypothetical protein PF0899 domain"/>
    <property type="match status" value="1"/>
</dbReference>
<evidence type="ECO:0000256" key="1">
    <source>
        <dbReference type="ARBA" id="ARBA00004328"/>
    </source>
</evidence>
<evidence type="ECO:0000313" key="5">
    <source>
        <dbReference type="Proteomes" id="UP001595823"/>
    </source>
</evidence>
<reference evidence="5" key="1">
    <citation type="journal article" date="2019" name="Int. J. Syst. Evol. Microbiol.">
        <title>The Global Catalogue of Microorganisms (GCM) 10K type strain sequencing project: providing services to taxonomists for standard genome sequencing and annotation.</title>
        <authorList>
            <consortium name="The Broad Institute Genomics Platform"/>
            <consortium name="The Broad Institute Genome Sequencing Center for Infectious Disease"/>
            <person name="Wu L."/>
            <person name="Ma J."/>
        </authorList>
    </citation>
    <scope>NUCLEOTIDE SEQUENCE [LARGE SCALE GENOMIC DNA]</scope>
    <source>
        <strain evidence="5">IBRC-M 10908</strain>
    </source>
</reference>
<proteinExistence type="predicted"/>